<comment type="similarity">
    <text evidence="1 3">Belongs to the CMC family.</text>
</comment>
<keyword evidence="3" id="KW-0999">Mitochondrion inner membrane</keyword>
<sequence length="167" mass="19448">MAVMAIGEGNSSDAADRLPMPSRNPLPLSASQEAQVRDIFYDRVRQQCAEEIKAFAACALGRTFSVPFVCRESHRVMNNCMKQHATPREQDAAREEWFAQRQERVKAKIEKQRRKEEQARFVREWWGLEESEREAQIRRLDEEKLKKGERVGGYRPAPRTVGDETRR</sequence>
<evidence type="ECO:0000313" key="6">
    <source>
        <dbReference type="Proteomes" id="UP001140453"/>
    </source>
</evidence>
<comment type="function">
    <text evidence="3">Required for mitochondrial cytochrome c oxidase (COX) assembly and respiration.</text>
</comment>
<evidence type="ECO:0000256" key="4">
    <source>
        <dbReference type="SAM" id="MobiDB-lite"/>
    </source>
</evidence>
<keyword evidence="3" id="KW-0496">Mitochondrion</keyword>
<feature type="region of interest" description="Disordered" evidence="4">
    <location>
        <begin position="1"/>
        <end position="29"/>
    </location>
</feature>
<dbReference type="Pfam" id="PF08583">
    <property type="entry name" value="Cmc1"/>
    <property type="match status" value="1"/>
</dbReference>
<evidence type="ECO:0000256" key="3">
    <source>
        <dbReference type="RuleBase" id="RU364104"/>
    </source>
</evidence>
<dbReference type="AlphaFoldDB" id="A0A9W9D2S5"/>
<dbReference type="OrthoDB" id="6224010at2759"/>
<comment type="caution">
    <text evidence="5">The sequence shown here is derived from an EMBL/GenBank/DDBJ whole genome shotgun (WGS) entry which is preliminary data.</text>
</comment>
<evidence type="ECO:0000313" key="5">
    <source>
        <dbReference type="EMBL" id="KAJ4397281.1"/>
    </source>
</evidence>
<proteinExistence type="inferred from homology"/>
<dbReference type="GO" id="GO:0005743">
    <property type="term" value="C:mitochondrial inner membrane"/>
    <property type="evidence" value="ECO:0007669"/>
    <property type="project" value="UniProtKB-SubCell"/>
</dbReference>
<feature type="region of interest" description="Disordered" evidence="4">
    <location>
        <begin position="148"/>
        <end position="167"/>
    </location>
</feature>
<organism evidence="5 6">
    <name type="scientific">Gnomoniopsis smithogilvyi</name>
    <dbReference type="NCBI Taxonomy" id="1191159"/>
    <lineage>
        <taxon>Eukaryota</taxon>
        <taxon>Fungi</taxon>
        <taxon>Dikarya</taxon>
        <taxon>Ascomycota</taxon>
        <taxon>Pezizomycotina</taxon>
        <taxon>Sordariomycetes</taxon>
        <taxon>Sordariomycetidae</taxon>
        <taxon>Diaporthales</taxon>
        <taxon>Gnomoniaceae</taxon>
        <taxon>Gnomoniopsis</taxon>
    </lineage>
</organism>
<keyword evidence="3" id="KW-0472">Membrane</keyword>
<dbReference type="PANTHER" id="PTHR22977:SF5">
    <property type="entry name" value="COX ASSEMBLY MITOCHONDRIAL PROTEIN HOMOLOG"/>
    <property type="match status" value="1"/>
</dbReference>
<keyword evidence="3" id="KW-0143">Chaperone</keyword>
<protein>
    <recommendedName>
        <fullName evidence="3">COX assembly mitochondrial protein</fullName>
    </recommendedName>
</protein>
<evidence type="ECO:0000256" key="2">
    <source>
        <dbReference type="ARBA" id="ARBA00023157"/>
    </source>
</evidence>
<dbReference type="PROSITE" id="PS51808">
    <property type="entry name" value="CHCH"/>
    <property type="match status" value="1"/>
</dbReference>
<keyword evidence="6" id="KW-1185">Reference proteome</keyword>
<name>A0A9W9D2S5_9PEZI</name>
<dbReference type="EMBL" id="JAPEVB010000001">
    <property type="protein sequence ID" value="KAJ4397281.1"/>
    <property type="molecule type" value="Genomic_DNA"/>
</dbReference>
<accession>A0A9W9D2S5</accession>
<reference evidence="5" key="1">
    <citation type="submission" date="2022-10" db="EMBL/GenBank/DDBJ databases">
        <title>Tapping the CABI collections for fungal endophytes: first genome assemblies for Collariella, Neodidymelliopsis, Ascochyta clinopodiicola, Didymella pomorum, Didymosphaeria variabile, Neocosmospora piperis and Neocucurbitaria cava.</title>
        <authorList>
            <person name="Hill R."/>
        </authorList>
    </citation>
    <scope>NUCLEOTIDE SEQUENCE</scope>
    <source>
        <strain evidence="5">IMI 355082</strain>
    </source>
</reference>
<dbReference type="Proteomes" id="UP001140453">
    <property type="component" value="Unassembled WGS sequence"/>
</dbReference>
<dbReference type="PANTHER" id="PTHR22977">
    <property type="entry name" value="COX ASSEMBLY MITOCHONDRIAL PROTEIN"/>
    <property type="match status" value="1"/>
</dbReference>
<dbReference type="InterPro" id="IPR013892">
    <property type="entry name" value="Cyt_c_biogenesis_Cmc1-like"/>
</dbReference>
<gene>
    <name evidence="5" type="ORF">N0V93_001505</name>
</gene>
<evidence type="ECO:0000256" key="1">
    <source>
        <dbReference type="ARBA" id="ARBA00007347"/>
    </source>
</evidence>
<keyword evidence="2" id="KW-1015">Disulfide bond</keyword>
<comment type="subcellular location">
    <subcellularLocation>
        <location evidence="3">Mitochondrion inner membrane</location>
    </subcellularLocation>
</comment>